<gene>
    <name evidence="2" type="ORF">EYF80_032789</name>
</gene>
<evidence type="ECO:0000256" key="1">
    <source>
        <dbReference type="SAM" id="MobiDB-lite"/>
    </source>
</evidence>
<reference evidence="2 3" key="1">
    <citation type="submission" date="2019-03" db="EMBL/GenBank/DDBJ databases">
        <title>First draft genome of Liparis tanakae, snailfish: a comprehensive survey of snailfish specific genes.</title>
        <authorList>
            <person name="Kim W."/>
            <person name="Song I."/>
            <person name="Jeong J.-H."/>
            <person name="Kim D."/>
            <person name="Kim S."/>
            <person name="Ryu S."/>
            <person name="Song J.Y."/>
            <person name="Lee S.K."/>
        </authorList>
    </citation>
    <scope>NUCLEOTIDE SEQUENCE [LARGE SCALE GENOMIC DNA]</scope>
    <source>
        <tissue evidence="2">Muscle</tissue>
    </source>
</reference>
<comment type="caution">
    <text evidence="2">The sequence shown here is derived from an EMBL/GenBank/DDBJ whole genome shotgun (WGS) entry which is preliminary data.</text>
</comment>
<feature type="region of interest" description="Disordered" evidence="1">
    <location>
        <begin position="1"/>
        <end position="40"/>
    </location>
</feature>
<evidence type="ECO:0000313" key="3">
    <source>
        <dbReference type="Proteomes" id="UP000314294"/>
    </source>
</evidence>
<dbReference type="EMBL" id="SRLO01000416">
    <property type="protein sequence ID" value="TNN56978.1"/>
    <property type="molecule type" value="Genomic_DNA"/>
</dbReference>
<organism evidence="2 3">
    <name type="scientific">Liparis tanakae</name>
    <name type="common">Tanaka's snailfish</name>
    <dbReference type="NCBI Taxonomy" id="230148"/>
    <lineage>
        <taxon>Eukaryota</taxon>
        <taxon>Metazoa</taxon>
        <taxon>Chordata</taxon>
        <taxon>Craniata</taxon>
        <taxon>Vertebrata</taxon>
        <taxon>Euteleostomi</taxon>
        <taxon>Actinopterygii</taxon>
        <taxon>Neopterygii</taxon>
        <taxon>Teleostei</taxon>
        <taxon>Neoteleostei</taxon>
        <taxon>Acanthomorphata</taxon>
        <taxon>Eupercaria</taxon>
        <taxon>Perciformes</taxon>
        <taxon>Cottioidei</taxon>
        <taxon>Cottales</taxon>
        <taxon>Liparidae</taxon>
        <taxon>Liparis</taxon>
    </lineage>
</organism>
<evidence type="ECO:0000313" key="2">
    <source>
        <dbReference type="EMBL" id="TNN56978.1"/>
    </source>
</evidence>
<sequence>MSNLPVFGSERRFPSGIRTSGKSPRERFGPTDPNLPSLAEDGRYPHVLLEAVARLPPGVVDALPFLRRQRRQSGGDAAASHRRRGRRETHLSLVDAGVDGVQQVGSVLVALGEFASWQCSKAVKTELQALGIGEAAASQD</sequence>
<keyword evidence="3" id="KW-1185">Reference proteome</keyword>
<dbReference type="AlphaFoldDB" id="A0A4Z2GTQ5"/>
<name>A0A4Z2GTQ5_9TELE</name>
<dbReference type="Proteomes" id="UP000314294">
    <property type="component" value="Unassembled WGS sequence"/>
</dbReference>
<proteinExistence type="predicted"/>
<accession>A0A4Z2GTQ5</accession>
<protein>
    <submittedName>
        <fullName evidence="2">Uncharacterized protein</fullName>
    </submittedName>
</protein>